<comment type="caution">
    <text evidence="1">The sequence shown here is derived from an EMBL/GenBank/DDBJ whole genome shotgun (WGS) entry which is preliminary data.</text>
</comment>
<name>X1BGL2_9ZZZZ</name>
<proteinExistence type="predicted"/>
<accession>X1BGL2</accession>
<reference evidence="1" key="1">
    <citation type="journal article" date="2014" name="Front. Microbiol.">
        <title>High frequency of phylogenetically diverse reductive dehalogenase-homologous genes in deep subseafloor sedimentary metagenomes.</title>
        <authorList>
            <person name="Kawai M."/>
            <person name="Futagami T."/>
            <person name="Toyoda A."/>
            <person name="Takaki Y."/>
            <person name="Nishi S."/>
            <person name="Hori S."/>
            <person name="Arai W."/>
            <person name="Tsubouchi T."/>
            <person name="Morono Y."/>
            <person name="Uchiyama I."/>
            <person name="Ito T."/>
            <person name="Fujiyama A."/>
            <person name="Inagaki F."/>
            <person name="Takami H."/>
        </authorList>
    </citation>
    <scope>NUCLEOTIDE SEQUENCE</scope>
    <source>
        <strain evidence="1">Expedition CK06-06</strain>
    </source>
</reference>
<evidence type="ECO:0000313" key="1">
    <source>
        <dbReference type="EMBL" id="GAG94150.1"/>
    </source>
</evidence>
<dbReference type="EMBL" id="BART01020939">
    <property type="protein sequence ID" value="GAG94150.1"/>
    <property type="molecule type" value="Genomic_DNA"/>
</dbReference>
<gene>
    <name evidence="1" type="ORF">S01H4_38774</name>
</gene>
<protein>
    <submittedName>
        <fullName evidence="1">Uncharacterized protein</fullName>
    </submittedName>
</protein>
<sequence length="126" mass="14436">METLDYEIQVNKISDWVRLWFFADTHQGTVACAETHMRNTVKEIADDSNAYACHMGDIGDFINYTDPRFEIYGVVPELRHHLDDLPRQQVKTVKNIGYELISSKATDLVRVALHDLKECPLQDLGA</sequence>
<dbReference type="AlphaFoldDB" id="X1BGL2"/>
<organism evidence="1">
    <name type="scientific">marine sediment metagenome</name>
    <dbReference type="NCBI Taxonomy" id="412755"/>
    <lineage>
        <taxon>unclassified sequences</taxon>
        <taxon>metagenomes</taxon>
        <taxon>ecological metagenomes</taxon>
    </lineage>
</organism>